<dbReference type="AlphaFoldDB" id="A0A4C1YXB2"/>
<protein>
    <submittedName>
        <fullName evidence="1">Uncharacterized protein</fullName>
    </submittedName>
</protein>
<name>A0A4C1YXB2_EUMVA</name>
<dbReference type="Proteomes" id="UP000299102">
    <property type="component" value="Unassembled WGS sequence"/>
</dbReference>
<reference evidence="1 2" key="1">
    <citation type="journal article" date="2019" name="Commun. Biol.">
        <title>The bagworm genome reveals a unique fibroin gene that provides high tensile strength.</title>
        <authorList>
            <person name="Kono N."/>
            <person name="Nakamura H."/>
            <person name="Ohtoshi R."/>
            <person name="Tomita M."/>
            <person name="Numata K."/>
            <person name="Arakawa K."/>
        </authorList>
    </citation>
    <scope>NUCLEOTIDE SEQUENCE [LARGE SCALE GENOMIC DNA]</scope>
</reference>
<gene>
    <name evidence="1" type="ORF">EVAR_48917_1</name>
</gene>
<dbReference type="EMBL" id="BGZK01001414">
    <property type="protein sequence ID" value="GBP79454.1"/>
    <property type="molecule type" value="Genomic_DNA"/>
</dbReference>
<proteinExistence type="predicted"/>
<comment type="caution">
    <text evidence="1">The sequence shown here is derived from an EMBL/GenBank/DDBJ whole genome shotgun (WGS) entry which is preliminary data.</text>
</comment>
<keyword evidence="2" id="KW-1185">Reference proteome</keyword>
<evidence type="ECO:0000313" key="2">
    <source>
        <dbReference type="Proteomes" id="UP000299102"/>
    </source>
</evidence>
<accession>A0A4C1YXB2</accession>
<sequence>MLLQSCICSPQPAAMPLRACSAAGWIEWAAEMRGQYQFPPTSHQPCECGLRQPRRSPHLARTPHSGLNAECAKSSQPALVQFMHFGGLVALRFWHKGPMWSPPQCANLSLCSRQNFRLWPKPRQREHCPRGHWSQTGRR</sequence>
<evidence type="ECO:0000313" key="1">
    <source>
        <dbReference type="EMBL" id="GBP79454.1"/>
    </source>
</evidence>
<organism evidence="1 2">
    <name type="scientific">Eumeta variegata</name>
    <name type="common">Bagworm moth</name>
    <name type="synonym">Eumeta japonica</name>
    <dbReference type="NCBI Taxonomy" id="151549"/>
    <lineage>
        <taxon>Eukaryota</taxon>
        <taxon>Metazoa</taxon>
        <taxon>Ecdysozoa</taxon>
        <taxon>Arthropoda</taxon>
        <taxon>Hexapoda</taxon>
        <taxon>Insecta</taxon>
        <taxon>Pterygota</taxon>
        <taxon>Neoptera</taxon>
        <taxon>Endopterygota</taxon>
        <taxon>Lepidoptera</taxon>
        <taxon>Glossata</taxon>
        <taxon>Ditrysia</taxon>
        <taxon>Tineoidea</taxon>
        <taxon>Psychidae</taxon>
        <taxon>Oiketicinae</taxon>
        <taxon>Eumeta</taxon>
    </lineage>
</organism>